<dbReference type="InterPro" id="IPR008144">
    <property type="entry name" value="Guanylate_kin-like_dom"/>
</dbReference>
<dbReference type="Pfam" id="PF00625">
    <property type="entry name" value="Guanylate_kin"/>
    <property type="match status" value="1"/>
</dbReference>
<evidence type="ECO:0000256" key="3">
    <source>
        <dbReference type="ARBA" id="ARBA00022679"/>
    </source>
</evidence>
<comment type="catalytic activity">
    <reaction evidence="5">
        <text>GMP + ATP = GDP + ADP</text>
        <dbReference type="Rhea" id="RHEA:20780"/>
        <dbReference type="ChEBI" id="CHEBI:30616"/>
        <dbReference type="ChEBI" id="CHEBI:58115"/>
        <dbReference type="ChEBI" id="CHEBI:58189"/>
        <dbReference type="ChEBI" id="CHEBI:456216"/>
        <dbReference type="EC" id="2.7.4.8"/>
    </reaction>
</comment>
<sequence length="195" mass="22173">MNEGSDRRLLFVFTGPDGSGRKTVADSVGATLGIAKVISYATRKPRPGEANGQDYHFITPELYEQFERAGDFIESIRMNESRYGLRGADIEQSLREGGSIYLVLNPEGAQLLKEQYGDRVIRLFIYADRRTVEQRQRDAGIDPAILQFKMDQYAAAIAYQPSCEHAFENYDLAHTVFEIANTLEHYLQRNLVERD</sequence>
<dbReference type="RefSeq" id="WP_161742857.1">
    <property type="nucleotide sequence ID" value="NZ_JAAAMV010000004.1"/>
</dbReference>
<reference evidence="7 8" key="1">
    <citation type="submission" date="2020-01" db="EMBL/GenBank/DDBJ databases">
        <title>Paenibacillus soybeanensis sp. nov. isolated from the nodules of soybean (Glycine max(L.) Merr).</title>
        <authorList>
            <person name="Wang H."/>
        </authorList>
    </citation>
    <scope>NUCLEOTIDE SEQUENCE [LARGE SCALE GENOMIC DNA]</scope>
    <source>
        <strain evidence="7 8">T1</strain>
    </source>
</reference>
<evidence type="ECO:0000256" key="2">
    <source>
        <dbReference type="ARBA" id="ARBA00005790"/>
    </source>
</evidence>
<evidence type="ECO:0000313" key="7">
    <source>
        <dbReference type="EMBL" id="NBD24052.1"/>
    </source>
</evidence>
<accession>A0ABW9XN30</accession>
<dbReference type="PANTHER" id="PTHR23117:SF13">
    <property type="entry name" value="GUANYLATE KINASE"/>
    <property type="match status" value="1"/>
</dbReference>
<dbReference type="SMART" id="SM00072">
    <property type="entry name" value="GuKc"/>
    <property type="match status" value="1"/>
</dbReference>
<feature type="domain" description="Guanylate kinase-like" evidence="6">
    <location>
        <begin position="8"/>
        <end position="195"/>
    </location>
</feature>
<keyword evidence="3" id="KW-0808">Transferase</keyword>
<name>A0ABW9XN30_9BACL</name>
<dbReference type="InterPro" id="IPR008145">
    <property type="entry name" value="GK/Ca_channel_bsu"/>
</dbReference>
<dbReference type="PROSITE" id="PS50052">
    <property type="entry name" value="GUANYLATE_KINASE_2"/>
    <property type="match status" value="1"/>
</dbReference>
<proteinExistence type="inferred from homology"/>
<protein>
    <submittedName>
        <fullName evidence="7">Guanylate kinase</fullName>
    </submittedName>
</protein>
<evidence type="ECO:0000313" key="8">
    <source>
        <dbReference type="Proteomes" id="UP000665561"/>
    </source>
</evidence>
<comment type="caution">
    <text evidence="7">The sequence shown here is derived from an EMBL/GenBank/DDBJ whole genome shotgun (WGS) entry which is preliminary data.</text>
</comment>
<organism evidence="7 8">
    <name type="scientific">Paenibacillus glycinis</name>
    <dbReference type="NCBI Taxonomy" id="2697035"/>
    <lineage>
        <taxon>Bacteria</taxon>
        <taxon>Bacillati</taxon>
        <taxon>Bacillota</taxon>
        <taxon>Bacilli</taxon>
        <taxon>Bacillales</taxon>
        <taxon>Paenibacillaceae</taxon>
        <taxon>Paenibacillus</taxon>
    </lineage>
</organism>
<dbReference type="EMBL" id="JAAAMV010000004">
    <property type="protein sequence ID" value="NBD24052.1"/>
    <property type="molecule type" value="Genomic_DNA"/>
</dbReference>
<dbReference type="Gene3D" id="3.40.50.300">
    <property type="entry name" value="P-loop containing nucleotide triphosphate hydrolases"/>
    <property type="match status" value="1"/>
</dbReference>
<dbReference type="PANTHER" id="PTHR23117">
    <property type="entry name" value="GUANYLATE KINASE-RELATED"/>
    <property type="match status" value="1"/>
</dbReference>
<evidence type="ECO:0000256" key="1">
    <source>
        <dbReference type="ARBA" id="ARBA00003531"/>
    </source>
</evidence>
<gene>
    <name evidence="7" type="ORF">GT019_09220</name>
</gene>
<dbReference type="Proteomes" id="UP000665561">
    <property type="component" value="Unassembled WGS sequence"/>
</dbReference>
<evidence type="ECO:0000256" key="5">
    <source>
        <dbReference type="ARBA" id="ARBA00048594"/>
    </source>
</evidence>
<comment type="function">
    <text evidence="1">Essential for recycling GMP and indirectly, cGMP.</text>
</comment>
<dbReference type="SUPFAM" id="SSF52540">
    <property type="entry name" value="P-loop containing nucleoside triphosphate hydrolases"/>
    <property type="match status" value="1"/>
</dbReference>
<keyword evidence="4 7" id="KW-0418">Kinase</keyword>
<keyword evidence="8" id="KW-1185">Reference proteome</keyword>
<evidence type="ECO:0000256" key="4">
    <source>
        <dbReference type="ARBA" id="ARBA00022777"/>
    </source>
</evidence>
<dbReference type="InterPro" id="IPR027417">
    <property type="entry name" value="P-loop_NTPase"/>
</dbReference>
<dbReference type="GO" id="GO:0016301">
    <property type="term" value="F:kinase activity"/>
    <property type="evidence" value="ECO:0007669"/>
    <property type="project" value="UniProtKB-KW"/>
</dbReference>
<comment type="similarity">
    <text evidence="2">Belongs to the guanylate kinase family.</text>
</comment>
<evidence type="ECO:0000259" key="6">
    <source>
        <dbReference type="PROSITE" id="PS50052"/>
    </source>
</evidence>